<dbReference type="EMBL" id="JACNJN010000098">
    <property type="protein sequence ID" value="MBC8335262.1"/>
    <property type="molecule type" value="Genomic_DNA"/>
</dbReference>
<organism evidence="5 6">
    <name type="scientific">Candidatus Desulfolinea nitratireducens</name>
    <dbReference type="NCBI Taxonomy" id="2841698"/>
    <lineage>
        <taxon>Bacteria</taxon>
        <taxon>Bacillati</taxon>
        <taxon>Chloroflexota</taxon>
        <taxon>Anaerolineae</taxon>
        <taxon>Anaerolineales</taxon>
        <taxon>Anaerolineales incertae sedis</taxon>
        <taxon>Candidatus Desulfolinea</taxon>
    </lineage>
</organism>
<protein>
    <submittedName>
        <fullName evidence="5">Branched-chain amino acid ABC transporter substrate-binding protein</fullName>
    </submittedName>
</protein>
<keyword evidence="2 3" id="KW-0732">Signal</keyword>
<comment type="similarity">
    <text evidence="1">Belongs to the leucine-binding protein family.</text>
</comment>
<dbReference type="PANTHER" id="PTHR30483">
    <property type="entry name" value="LEUCINE-SPECIFIC-BINDING PROTEIN"/>
    <property type="match status" value="1"/>
</dbReference>
<evidence type="ECO:0000259" key="4">
    <source>
        <dbReference type="Pfam" id="PF13458"/>
    </source>
</evidence>
<feature type="signal peptide" evidence="3">
    <location>
        <begin position="1"/>
        <end position="21"/>
    </location>
</feature>
<evidence type="ECO:0000256" key="2">
    <source>
        <dbReference type="ARBA" id="ARBA00022729"/>
    </source>
</evidence>
<evidence type="ECO:0000313" key="5">
    <source>
        <dbReference type="EMBL" id="MBC8335262.1"/>
    </source>
</evidence>
<dbReference type="InterPro" id="IPR028081">
    <property type="entry name" value="Leu-bd"/>
</dbReference>
<dbReference type="Pfam" id="PF13458">
    <property type="entry name" value="Peripla_BP_6"/>
    <property type="match status" value="1"/>
</dbReference>
<reference evidence="5 6" key="1">
    <citation type="submission" date="2020-08" db="EMBL/GenBank/DDBJ databases">
        <title>Bridging the membrane lipid divide: bacteria of the FCB group superphylum have the potential to synthesize archaeal ether lipids.</title>
        <authorList>
            <person name="Villanueva L."/>
            <person name="Von Meijenfeldt F.A.B."/>
            <person name="Westbye A.B."/>
            <person name="Yadav S."/>
            <person name="Hopmans E.C."/>
            <person name="Dutilh B.E."/>
            <person name="Sinninghe Damste J.S."/>
        </authorList>
    </citation>
    <scope>NUCLEOTIDE SEQUENCE [LARGE SCALE GENOMIC DNA]</scope>
    <source>
        <strain evidence="5">NIOZ-UU36</strain>
    </source>
</reference>
<gene>
    <name evidence="5" type="ORF">H8E29_08360</name>
</gene>
<dbReference type="AlphaFoldDB" id="A0A8J6TJ88"/>
<dbReference type="Gene3D" id="3.40.50.2300">
    <property type="match status" value="2"/>
</dbReference>
<evidence type="ECO:0000313" key="6">
    <source>
        <dbReference type="Proteomes" id="UP000614469"/>
    </source>
</evidence>
<evidence type="ECO:0000256" key="1">
    <source>
        <dbReference type="ARBA" id="ARBA00010062"/>
    </source>
</evidence>
<dbReference type="InterPro" id="IPR028082">
    <property type="entry name" value="Peripla_BP_I"/>
</dbReference>
<dbReference type="PROSITE" id="PS51257">
    <property type="entry name" value="PROKAR_LIPOPROTEIN"/>
    <property type="match status" value="1"/>
</dbReference>
<comment type="caution">
    <text evidence="5">The sequence shown here is derived from an EMBL/GenBank/DDBJ whole genome shotgun (WGS) entry which is preliminary data.</text>
</comment>
<dbReference type="CDD" id="cd06342">
    <property type="entry name" value="PBP1_ABC_LIVBP-like"/>
    <property type="match status" value="1"/>
</dbReference>
<dbReference type="SUPFAM" id="SSF53822">
    <property type="entry name" value="Periplasmic binding protein-like I"/>
    <property type="match status" value="1"/>
</dbReference>
<feature type="domain" description="Leucine-binding protein" evidence="4">
    <location>
        <begin position="45"/>
        <end position="379"/>
    </location>
</feature>
<accession>A0A8J6TJ88</accession>
<evidence type="ECO:0000256" key="3">
    <source>
        <dbReference type="SAM" id="SignalP"/>
    </source>
</evidence>
<dbReference type="Proteomes" id="UP000614469">
    <property type="component" value="Unassembled WGS sequence"/>
</dbReference>
<proteinExistence type="inferred from homology"/>
<sequence length="420" mass="43370">MSKRLFAVFAALMIVGLILTACGPKAPAFECTDAIGCLDVAPDEPVHLAYMLTISGATAFLGEDSKGAIEIAIDDRDGKILGHDIVLTGEDSGCSAEGGQTAATKVASDPTIVGVIGTNCSSAATAAIDTISSAGLVMISSSNTAPALTIEGQTWKPGYYRVCHTDLFQGAVAAEFAYNELGARTTATIHDGSPYADQLQAVYAKRFIELGGEVTFAGAVNIGDTDMRTVLTTVAADGPDVLYFPIFEPEGDFIVAQSSEIAGLENTTLMGADGLLADSFPENAGPNSVGMYLSGPYVVGEAYEAFLAKWDAKFGGVPPSGFHAFAYDGTNIILDAVEAVAVVDEDGTLHIGRQALRDSMSSLSNYDGLTGALDCTDKDFGVVGISHGDCATGGALGIFELGQAELDGNWPPPAIYTPGE</sequence>
<feature type="chain" id="PRO_5035207815" evidence="3">
    <location>
        <begin position="22"/>
        <end position="420"/>
    </location>
</feature>
<name>A0A8J6TJ88_9CHLR</name>
<dbReference type="PANTHER" id="PTHR30483:SF6">
    <property type="entry name" value="PERIPLASMIC BINDING PROTEIN OF ABC TRANSPORTER FOR NATURAL AMINO ACIDS"/>
    <property type="match status" value="1"/>
</dbReference>
<dbReference type="InterPro" id="IPR051010">
    <property type="entry name" value="BCAA_transport"/>
</dbReference>